<proteinExistence type="predicted"/>
<dbReference type="Proteomes" id="UP000315440">
    <property type="component" value="Unassembled WGS sequence"/>
</dbReference>
<dbReference type="AlphaFoldDB" id="A0A5C5ZVD3"/>
<protein>
    <submittedName>
        <fullName evidence="2">Uncharacterized protein</fullName>
    </submittedName>
</protein>
<evidence type="ECO:0000313" key="2">
    <source>
        <dbReference type="EMBL" id="TWT91008.1"/>
    </source>
</evidence>
<name>A0A5C5ZVD3_9BACT</name>
<reference evidence="2 3" key="1">
    <citation type="submission" date="2019-02" db="EMBL/GenBank/DDBJ databases">
        <title>Deep-cultivation of Planctomycetes and their phenomic and genomic characterization uncovers novel biology.</title>
        <authorList>
            <person name="Wiegand S."/>
            <person name="Jogler M."/>
            <person name="Boedeker C."/>
            <person name="Pinto D."/>
            <person name="Vollmers J."/>
            <person name="Rivas-Marin E."/>
            <person name="Kohn T."/>
            <person name="Peeters S.H."/>
            <person name="Heuer A."/>
            <person name="Rast P."/>
            <person name="Oberbeckmann S."/>
            <person name="Bunk B."/>
            <person name="Jeske O."/>
            <person name="Meyerdierks A."/>
            <person name="Storesund J.E."/>
            <person name="Kallscheuer N."/>
            <person name="Luecker S."/>
            <person name="Lage O.M."/>
            <person name="Pohl T."/>
            <person name="Merkel B.J."/>
            <person name="Hornburger P."/>
            <person name="Mueller R.-W."/>
            <person name="Bruemmer F."/>
            <person name="Labrenz M."/>
            <person name="Spormann A.M."/>
            <person name="Op Den Camp H."/>
            <person name="Overmann J."/>
            <person name="Amann R."/>
            <person name="Jetten M.S.M."/>
            <person name="Mascher T."/>
            <person name="Medema M.H."/>
            <person name="Devos D.P."/>
            <person name="Kaster A.-K."/>
            <person name="Ovreas L."/>
            <person name="Rohde M."/>
            <person name="Galperin M.Y."/>
            <person name="Jogler C."/>
        </authorList>
    </citation>
    <scope>NUCLEOTIDE SEQUENCE [LARGE SCALE GENOMIC DNA]</scope>
    <source>
        <strain evidence="2 3">Mal64</strain>
    </source>
</reference>
<organism evidence="2 3">
    <name type="scientific">Pseudobythopirellula maris</name>
    <dbReference type="NCBI Taxonomy" id="2527991"/>
    <lineage>
        <taxon>Bacteria</taxon>
        <taxon>Pseudomonadati</taxon>
        <taxon>Planctomycetota</taxon>
        <taxon>Planctomycetia</taxon>
        <taxon>Pirellulales</taxon>
        <taxon>Lacipirellulaceae</taxon>
        <taxon>Pseudobythopirellula</taxon>
    </lineage>
</organism>
<evidence type="ECO:0000313" key="3">
    <source>
        <dbReference type="Proteomes" id="UP000315440"/>
    </source>
</evidence>
<dbReference type="EMBL" id="SJPQ01000001">
    <property type="protein sequence ID" value="TWT91008.1"/>
    <property type="molecule type" value="Genomic_DNA"/>
</dbReference>
<feature type="transmembrane region" description="Helical" evidence="1">
    <location>
        <begin position="17"/>
        <end position="38"/>
    </location>
</feature>
<keyword evidence="3" id="KW-1185">Reference proteome</keyword>
<dbReference type="RefSeq" id="WP_197525526.1">
    <property type="nucleotide sequence ID" value="NZ_SJPQ01000001.1"/>
</dbReference>
<accession>A0A5C5ZVD3</accession>
<keyword evidence="1" id="KW-0812">Transmembrane</keyword>
<comment type="caution">
    <text evidence="2">The sequence shown here is derived from an EMBL/GenBank/DDBJ whole genome shotgun (WGS) entry which is preliminary data.</text>
</comment>
<sequence>MVRVSSQERVRLAPADWGGLCTVALTILAMVAATFYQVHDLAAANRVKQARFEIELTHLKNDVKVLQADVRLLVMETRQ</sequence>
<gene>
    <name evidence="2" type="ORF">Mal64_14070</name>
</gene>
<keyword evidence="1" id="KW-1133">Transmembrane helix</keyword>
<keyword evidence="1" id="KW-0472">Membrane</keyword>
<evidence type="ECO:0000256" key="1">
    <source>
        <dbReference type="SAM" id="Phobius"/>
    </source>
</evidence>